<reference evidence="1" key="2">
    <citation type="submission" date="2021-03" db="UniProtKB">
        <authorList>
            <consortium name="EnsemblPlants"/>
        </authorList>
    </citation>
    <scope>IDENTIFICATION</scope>
</reference>
<dbReference type="OMA" id="RLMECCF"/>
<dbReference type="Proteomes" id="UP000596660">
    <property type="component" value="Unplaced"/>
</dbReference>
<dbReference type="AlphaFoldDB" id="A0A803KYA2"/>
<evidence type="ECO:0000313" key="1">
    <source>
        <dbReference type="EnsemblPlants" id="AUR62004011-RA:cds"/>
    </source>
</evidence>
<dbReference type="InterPro" id="IPR040283">
    <property type="entry name" value="DDB_G0292058-like"/>
</dbReference>
<keyword evidence="2" id="KW-1185">Reference proteome</keyword>
<name>A0A803KYA2_CHEQI</name>
<evidence type="ECO:0000313" key="2">
    <source>
        <dbReference type="Proteomes" id="UP000596660"/>
    </source>
</evidence>
<reference evidence="1" key="1">
    <citation type="journal article" date="2017" name="Nature">
        <title>The genome of Chenopodium quinoa.</title>
        <authorList>
            <person name="Jarvis D.E."/>
            <person name="Ho Y.S."/>
            <person name="Lightfoot D.J."/>
            <person name="Schmoeckel S.M."/>
            <person name="Li B."/>
            <person name="Borm T.J.A."/>
            <person name="Ohyanagi H."/>
            <person name="Mineta K."/>
            <person name="Michell C.T."/>
            <person name="Saber N."/>
            <person name="Kharbatia N.M."/>
            <person name="Rupper R.R."/>
            <person name="Sharp A.R."/>
            <person name="Dally N."/>
            <person name="Boughton B.A."/>
            <person name="Woo Y.H."/>
            <person name="Gao G."/>
            <person name="Schijlen E.G.W.M."/>
            <person name="Guo X."/>
            <person name="Momin A.A."/>
            <person name="Negrao S."/>
            <person name="Al-Babili S."/>
            <person name="Gehring C."/>
            <person name="Roessner U."/>
            <person name="Jung C."/>
            <person name="Murphy K."/>
            <person name="Arold S.T."/>
            <person name="Gojobori T."/>
            <person name="van der Linden C.G."/>
            <person name="van Loo E.N."/>
            <person name="Jellen E.N."/>
            <person name="Maughan P.J."/>
            <person name="Tester M."/>
        </authorList>
    </citation>
    <scope>NUCLEOTIDE SEQUENCE [LARGE SCALE GENOMIC DNA]</scope>
    <source>
        <strain evidence="1">cv. PI 614886</strain>
    </source>
</reference>
<dbReference type="Gramene" id="AUR62004011-RA">
    <property type="protein sequence ID" value="AUR62004011-RA:cds"/>
    <property type="gene ID" value="AUR62004011"/>
</dbReference>
<proteinExistence type="predicted"/>
<dbReference type="GO" id="GO:0016020">
    <property type="term" value="C:membrane"/>
    <property type="evidence" value="ECO:0007669"/>
    <property type="project" value="TreeGrafter"/>
</dbReference>
<dbReference type="PANTHER" id="PTHR31414">
    <property type="entry name" value="TRANSMEMBRANE PROTEIN DDB_G0292058"/>
    <property type="match status" value="1"/>
</dbReference>
<sequence>MEVTIFKANITGLFAEDTCTALEDFKDNPVNSSLSSLLPCANALKSQTVITLNLNMKIMPKELGLDELHYENAFGDRKICDPFAGPPDYKYLAGKCPKHAIPIRELPGILAKFTCDNELSSLESCKGKGKFLPKPTYLMAYAYIRSIEYLTNVYPDLENLIHCSFVKDRISDAVMHQCKPFK</sequence>
<accession>A0A803KYA2</accession>
<dbReference type="EnsemblPlants" id="AUR62004011-RA">
    <property type="protein sequence ID" value="AUR62004011-RA:cds"/>
    <property type="gene ID" value="AUR62004011"/>
</dbReference>
<dbReference type="PANTHER" id="PTHR31414:SF19">
    <property type="entry name" value="TRANSMEMBRANE PROTEIN"/>
    <property type="match status" value="1"/>
</dbReference>
<organism evidence="1 2">
    <name type="scientific">Chenopodium quinoa</name>
    <name type="common">Quinoa</name>
    <dbReference type="NCBI Taxonomy" id="63459"/>
    <lineage>
        <taxon>Eukaryota</taxon>
        <taxon>Viridiplantae</taxon>
        <taxon>Streptophyta</taxon>
        <taxon>Embryophyta</taxon>
        <taxon>Tracheophyta</taxon>
        <taxon>Spermatophyta</taxon>
        <taxon>Magnoliopsida</taxon>
        <taxon>eudicotyledons</taxon>
        <taxon>Gunneridae</taxon>
        <taxon>Pentapetalae</taxon>
        <taxon>Caryophyllales</taxon>
        <taxon>Chenopodiaceae</taxon>
        <taxon>Chenopodioideae</taxon>
        <taxon>Atripliceae</taxon>
        <taxon>Chenopodium</taxon>
    </lineage>
</organism>
<protein>
    <submittedName>
        <fullName evidence="1">Uncharacterized protein</fullName>
    </submittedName>
</protein>